<organism evidence="1 2">
    <name type="scientific">Mesorhizobium argentiipisi</name>
    <dbReference type="NCBI Taxonomy" id="3015175"/>
    <lineage>
        <taxon>Bacteria</taxon>
        <taxon>Pseudomonadati</taxon>
        <taxon>Pseudomonadota</taxon>
        <taxon>Alphaproteobacteria</taxon>
        <taxon>Hyphomicrobiales</taxon>
        <taxon>Phyllobacteriaceae</taxon>
        <taxon>Mesorhizobium</taxon>
    </lineage>
</organism>
<sequence>MTTAAPLARYGAIEGALTSGFATAELHHLAGNDRSMTKAVVGVCKMIVNVRGRDRSVAERYRDLVDFVHHITSGIETGHNGSLMRIHNKVSEVVASRPEVDSKLSSCPASHRRIDRIECGGRSAGE</sequence>
<gene>
    <name evidence="1" type="ORF">O7A05_27150</name>
</gene>
<dbReference type="Proteomes" id="UP001366503">
    <property type="component" value="Unassembled WGS sequence"/>
</dbReference>
<proteinExistence type="predicted"/>
<accession>A0ABU8KLG2</accession>
<dbReference type="EMBL" id="JAPYKO010000026">
    <property type="protein sequence ID" value="MEI9405813.1"/>
    <property type="molecule type" value="Genomic_DNA"/>
</dbReference>
<reference evidence="1 2" key="1">
    <citation type="submission" date="2022-12" db="EMBL/GenBank/DDBJ databases">
        <authorList>
            <person name="Muema E."/>
        </authorList>
    </citation>
    <scope>NUCLEOTIDE SEQUENCE [LARGE SCALE GENOMIC DNA]</scope>
    <source>
        <strain evidence="2">1330</strain>
    </source>
</reference>
<protein>
    <submittedName>
        <fullName evidence="1">Uncharacterized protein</fullName>
    </submittedName>
</protein>
<keyword evidence="2" id="KW-1185">Reference proteome</keyword>
<comment type="caution">
    <text evidence="1">The sequence shown here is derived from an EMBL/GenBank/DDBJ whole genome shotgun (WGS) entry which is preliminary data.</text>
</comment>
<evidence type="ECO:0000313" key="1">
    <source>
        <dbReference type="EMBL" id="MEI9405813.1"/>
    </source>
</evidence>
<evidence type="ECO:0000313" key="2">
    <source>
        <dbReference type="Proteomes" id="UP001366503"/>
    </source>
</evidence>
<name>A0ABU8KLG2_9HYPH</name>